<proteinExistence type="predicted"/>
<protein>
    <submittedName>
        <fullName evidence="1">Uncharacterized protein</fullName>
    </submittedName>
</protein>
<dbReference type="Pfam" id="PF03564">
    <property type="entry name" value="DUF1759"/>
    <property type="match status" value="1"/>
</dbReference>
<gene>
    <name evidence="1" type="ORF">PR048_023125</name>
</gene>
<evidence type="ECO:0000313" key="2">
    <source>
        <dbReference type="Proteomes" id="UP001159363"/>
    </source>
</evidence>
<keyword evidence="2" id="KW-1185">Reference proteome</keyword>
<dbReference type="InterPro" id="IPR005312">
    <property type="entry name" value="DUF1759"/>
</dbReference>
<evidence type="ECO:0000313" key="1">
    <source>
        <dbReference type="EMBL" id="KAJ8875230.1"/>
    </source>
</evidence>
<feature type="non-terminal residue" evidence="1">
    <location>
        <position position="167"/>
    </location>
</feature>
<dbReference type="EMBL" id="JARBHB010000009">
    <property type="protein sequence ID" value="KAJ8875230.1"/>
    <property type="molecule type" value="Genomic_DNA"/>
</dbReference>
<reference evidence="1 2" key="1">
    <citation type="submission" date="2023-02" db="EMBL/GenBank/DDBJ databases">
        <title>LHISI_Scaffold_Assembly.</title>
        <authorList>
            <person name="Stuart O.P."/>
            <person name="Cleave R."/>
            <person name="Magrath M.J.L."/>
            <person name="Mikheyev A.S."/>
        </authorList>
    </citation>
    <scope>NUCLEOTIDE SEQUENCE [LARGE SCALE GENOMIC DNA]</scope>
    <source>
        <strain evidence="1">Daus_M_001</strain>
        <tissue evidence="1">Leg muscle</tissue>
    </source>
</reference>
<organism evidence="1 2">
    <name type="scientific">Dryococelus australis</name>
    <dbReference type="NCBI Taxonomy" id="614101"/>
    <lineage>
        <taxon>Eukaryota</taxon>
        <taxon>Metazoa</taxon>
        <taxon>Ecdysozoa</taxon>
        <taxon>Arthropoda</taxon>
        <taxon>Hexapoda</taxon>
        <taxon>Insecta</taxon>
        <taxon>Pterygota</taxon>
        <taxon>Neoptera</taxon>
        <taxon>Polyneoptera</taxon>
        <taxon>Phasmatodea</taxon>
        <taxon>Verophasmatodea</taxon>
        <taxon>Anareolatae</taxon>
        <taxon>Phasmatidae</taxon>
        <taxon>Eurycanthinae</taxon>
        <taxon>Dryococelus</taxon>
    </lineage>
</organism>
<name>A0ABQ9GT75_9NEOP</name>
<comment type="caution">
    <text evidence="1">The sequence shown here is derived from an EMBL/GenBank/DDBJ whole genome shotgun (WGS) entry which is preliminary data.</text>
</comment>
<dbReference type="Proteomes" id="UP001159363">
    <property type="component" value="Chromosome 8"/>
</dbReference>
<accession>A0ABQ9GT75</accession>
<sequence>MVAIATAHLRLQRAENHQALNDPSQQWLYQANCRDLTSIKTSYEDDHLLIKAHGDEDTSFNKLEHSKRLEKFYVCHQVAKAAISFIRTSHARVALPVIKLPIFSGESKGLLNSSNLFTTLIGDNKDLSKVECFTYLKPLLSEEPLFLNQSLSMTSDNFDIDRILFIK</sequence>